<dbReference type="Proteomes" id="UP000199663">
    <property type="component" value="Unassembled WGS sequence"/>
</dbReference>
<comment type="caution">
    <text evidence="2">The sequence shown here is derived from an EMBL/GenBank/DDBJ whole genome shotgun (WGS) entry which is preliminary data.</text>
</comment>
<evidence type="ECO:0000313" key="2">
    <source>
        <dbReference type="EMBL" id="SDZ04807.1"/>
    </source>
</evidence>
<gene>
    <name evidence="2" type="ORF">SAMN05444412_10531</name>
</gene>
<feature type="transmembrane region" description="Helical" evidence="1">
    <location>
        <begin position="6"/>
        <end position="25"/>
    </location>
</feature>
<name>A0A1H3PUK8_9BACT</name>
<proteinExistence type="predicted"/>
<reference evidence="2 3" key="1">
    <citation type="submission" date="2016-10" db="EMBL/GenBank/DDBJ databases">
        <authorList>
            <person name="Varghese N."/>
            <person name="Submissions S."/>
        </authorList>
    </citation>
    <scope>NUCLEOTIDE SEQUENCE [LARGE SCALE GENOMIC DNA]</scope>
    <source>
        <strain evidence="2 3">DSM 17997</strain>
    </source>
</reference>
<keyword evidence="1" id="KW-0472">Membrane</keyword>
<keyword evidence="1" id="KW-1133">Transmembrane helix</keyword>
<accession>A0A1H3PUK8</accession>
<evidence type="ECO:0000256" key="1">
    <source>
        <dbReference type="SAM" id="Phobius"/>
    </source>
</evidence>
<organism evidence="2 3">
    <name type="scientific">Rhodonellum ikkaensis</name>
    <dbReference type="NCBI Taxonomy" id="336829"/>
    <lineage>
        <taxon>Bacteria</taxon>
        <taxon>Pseudomonadati</taxon>
        <taxon>Bacteroidota</taxon>
        <taxon>Cytophagia</taxon>
        <taxon>Cytophagales</taxon>
        <taxon>Cytophagaceae</taxon>
        <taxon>Rhodonellum</taxon>
    </lineage>
</organism>
<keyword evidence="3" id="KW-1185">Reference proteome</keyword>
<evidence type="ECO:0000313" key="3">
    <source>
        <dbReference type="Proteomes" id="UP000199663"/>
    </source>
</evidence>
<protein>
    <submittedName>
        <fullName evidence="2">Uncharacterized protein</fullName>
    </submittedName>
</protein>
<sequence length="122" mass="13893">MGFIPIFITLGGAVMLFMMVVNMTLKTKKNQVFNLQAKVLEELQKIGEQGKMNLKLDPNDTTALKAVYIQVKNNLGEKDKAIFEKEIKKPFQTAKLIKSQYNELLKRKPYSIVARLLGYNAI</sequence>
<keyword evidence="1" id="KW-0812">Transmembrane</keyword>
<dbReference type="RefSeq" id="WP_019599521.1">
    <property type="nucleotide sequence ID" value="NZ_FNQC01000005.1"/>
</dbReference>
<dbReference type="EMBL" id="FNQC01000005">
    <property type="protein sequence ID" value="SDZ04807.1"/>
    <property type="molecule type" value="Genomic_DNA"/>
</dbReference>